<name>A0A9P7J5X1_9AGAM</name>
<accession>A0A9P7J5X1</accession>
<evidence type="ECO:0000313" key="4">
    <source>
        <dbReference type="Proteomes" id="UP000719766"/>
    </source>
</evidence>
<dbReference type="Pfam" id="PF20151">
    <property type="entry name" value="DUF6533"/>
    <property type="match status" value="1"/>
</dbReference>
<evidence type="ECO:0000256" key="1">
    <source>
        <dbReference type="SAM" id="Phobius"/>
    </source>
</evidence>
<dbReference type="EMBL" id="JABBWE010000003">
    <property type="protein sequence ID" value="KAG1804745.1"/>
    <property type="molecule type" value="Genomic_DNA"/>
</dbReference>
<organism evidence="3 4">
    <name type="scientific">Suillus plorans</name>
    <dbReference type="NCBI Taxonomy" id="116603"/>
    <lineage>
        <taxon>Eukaryota</taxon>
        <taxon>Fungi</taxon>
        <taxon>Dikarya</taxon>
        <taxon>Basidiomycota</taxon>
        <taxon>Agaricomycotina</taxon>
        <taxon>Agaricomycetes</taxon>
        <taxon>Agaricomycetidae</taxon>
        <taxon>Boletales</taxon>
        <taxon>Suillineae</taxon>
        <taxon>Suillaceae</taxon>
        <taxon>Suillus</taxon>
    </lineage>
</organism>
<feature type="transmembrane region" description="Helical" evidence="1">
    <location>
        <begin position="152"/>
        <end position="171"/>
    </location>
</feature>
<dbReference type="OrthoDB" id="2670173at2759"/>
<evidence type="ECO:0000259" key="2">
    <source>
        <dbReference type="Pfam" id="PF20151"/>
    </source>
</evidence>
<feature type="transmembrane region" description="Helical" evidence="1">
    <location>
        <begin position="275"/>
        <end position="296"/>
    </location>
</feature>
<feature type="domain" description="DUF6533" evidence="2">
    <location>
        <begin position="96"/>
        <end position="139"/>
    </location>
</feature>
<keyword evidence="4" id="KW-1185">Reference proteome</keyword>
<feature type="transmembrane region" description="Helical" evidence="1">
    <location>
        <begin position="128"/>
        <end position="146"/>
    </location>
</feature>
<evidence type="ECO:0000313" key="3">
    <source>
        <dbReference type="EMBL" id="KAG1804745.1"/>
    </source>
</evidence>
<keyword evidence="1" id="KW-1133">Transmembrane helix</keyword>
<feature type="transmembrane region" description="Helical" evidence="1">
    <location>
        <begin position="234"/>
        <end position="254"/>
    </location>
</feature>
<dbReference type="RefSeq" id="XP_041166360.1">
    <property type="nucleotide sequence ID" value="XM_041305623.1"/>
</dbReference>
<reference evidence="3" key="1">
    <citation type="journal article" date="2020" name="New Phytol.">
        <title>Comparative genomics reveals dynamic genome evolution in host specialist ectomycorrhizal fungi.</title>
        <authorList>
            <person name="Lofgren L.A."/>
            <person name="Nguyen N.H."/>
            <person name="Vilgalys R."/>
            <person name="Ruytinx J."/>
            <person name="Liao H.L."/>
            <person name="Branco S."/>
            <person name="Kuo A."/>
            <person name="LaButti K."/>
            <person name="Lipzen A."/>
            <person name="Andreopoulos W."/>
            <person name="Pangilinan J."/>
            <person name="Riley R."/>
            <person name="Hundley H."/>
            <person name="Na H."/>
            <person name="Barry K."/>
            <person name="Grigoriev I.V."/>
            <person name="Stajich J.E."/>
            <person name="Kennedy P.G."/>
        </authorList>
    </citation>
    <scope>NUCLEOTIDE SEQUENCE</scope>
    <source>
        <strain evidence="3">S12</strain>
    </source>
</reference>
<keyword evidence="1" id="KW-0472">Membrane</keyword>
<dbReference type="GeneID" id="64599387"/>
<keyword evidence="1" id="KW-0812">Transmembrane</keyword>
<protein>
    <recommendedName>
        <fullName evidence="2">DUF6533 domain-containing protein</fullName>
    </recommendedName>
</protein>
<comment type="caution">
    <text evidence="3">The sequence shown here is derived from an EMBL/GenBank/DDBJ whole genome shotgun (WGS) entry which is preliminary data.</text>
</comment>
<feature type="transmembrane region" description="Helical" evidence="1">
    <location>
        <begin position="316"/>
        <end position="334"/>
    </location>
</feature>
<gene>
    <name evidence="3" type="ORF">HD556DRAFT_1436922</name>
</gene>
<dbReference type="Proteomes" id="UP000719766">
    <property type="component" value="Unassembled WGS sequence"/>
</dbReference>
<feature type="transmembrane region" description="Helical" evidence="1">
    <location>
        <begin position="183"/>
        <end position="210"/>
    </location>
</feature>
<sequence length="370" mass="41382">MSYQKDLEVLGRELALPGHGSPGGRLGDPGYSGFGRKRGTNIQFEAPDDSILLQYIFAKFTIHSDCPTYHLIFSNMLSDPGWWMLVSLNRDYTDYIAASSVVVAYDWALTFGQEVDLVWRQRWSSMTALFLCLRYIGVLYAAVFVFCEIINCALWCTGFVVGGMLGVIMITRLFAMHQQSRKVLVFLVVIFLAITIACGVIVVIEIYQILGEDLILPGTHQCLIGGNIRLAAEYWLLGTAWEVLTLCLVLWSAVKHFRELHQPWTRWTIGDCFTVLVKTHVLYFASFATVSCLQLGYLSPAISDPTTVGTRTYGGVLQIFSLVQMFILGPRLILDVRKYHAKLVANSDAGIAMATIIFHEYAQESTSSNV</sequence>
<dbReference type="AlphaFoldDB" id="A0A9P7J5X1"/>
<dbReference type="InterPro" id="IPR045340">
    <property type="entry name" value="DUF6533"/>
</dbReference>
<proteinExistence type="predicted"/>